<organism evidence="2 3">
    <name type="scientific">Enterococcus lemanii</name>
    <dbReference type="NCBI Taxonomy" id="1159752"/>
    <lineage>
        <taxon>Bacteria</taxon>
        <taxon>Bacillati</taxon>
        <taxon>Bacillota</taxon>
        <taxon>Bacilli</taxon>
        <taxon>Lactobacillales</taxon>
        <taxon>Enterococcaceae</taxon>
        <taxon>Enterococcus</taxon>
    </lineage>
</organism>
<comment type="caution">
    <text evidence="2">The sequence shown here is derived from an EMBL/GenBank/DDBJ whole genome shotgun (WGS) entry which is preliminary data.</text>
</comment>
<accession>A0ABV9MUV8</accession>
<gene>
    <name evidence="2" type="ORF">ACFO5I_08560</name>
</gene>
<evidence type="ECO:0000259" key="1">
    <source>
        <dbReference type="PROSITE" id="PS50042"/>
    </source>
</evidence>
<sequence>MDLKKGMNVTIHLRTLIKQNNEEEEFLYELLGQVARVGDNLYIRYQEPQENGVTYPVTLKIFPDGQVQLVRTAQTRTRFLFNQGQVTETRYQTPYGNIELGVKTKKLHFSLKDEPISGRVEVVYDLLMATETVGNYFFELVFLEESQGKPKE</sequence>
<name>A0ABV9MUV8_9ENTE</name>
<feature type="domain" description="Cyclic nucleotide-binding" evidence="1">
    <location>
        <begin position="117"/>
        <end position="152"/>
    </location>
</feature>
<proteinExistence type="predicted"/>
<dbReference type="InterPro" id="IPR015231">
    <property type="entry name" value="DUF1934"/>
</dbReference>
<evidence type="ECO:0000313" key="3">
    <source>
        <dbReference type="Proteomes" id="UP001595969"/>
    </source>
</evidence>
<dbReference type="Pfam" id="PF09148">
    <property type="entry name" value="DUF1934"/>
    <property type="match status" value="1"/>
</dbReference>
<dbReference type="SUPFAM" id="SSF50814">
    <property type="entry name" value="Lipocalins"/>
    <property type="match status" value="1"/>
</dbReference>
<dbReference type="InterPro" id="IPR000595">
    <property type="entry name" value="cNMP-bd_dom"/>
</dbReference>
<reference evidence="3" key="1">
    <citation type="journal article" date="2019" name="Int. J. Syst. Evol. Microbiol.">
        <title>The Global Catalogue of Microorganisms (GCM) 10K type strain sequencing project: providing services to taxonomists for standard genome sequencing and annotation.</title>
        <authorList>
            <consortium name="The Broad Institute Genomics Platform"/>
            <consortium name="The Broad Institute Genome Sequencing Center for Infectious Disease"/>
            <person name="Wu L."/>
            <person name="Ma J."/>
        </authorList>
    </citation>
    <scope>NUCLEOTIDE SEQUENCE [LARGE SCALE GENOMIC DNA]</scope>
    <source>
        <strain evidence="3">CGMCC 1.19032</strain>
    </source>
</reference>
<dbReference type="PROSITE" id="PS50042">
    <property type="entry name" value="CNMP_BINDING_3"/>
    <property type="match status" value="1"/>
</dbReference>
<keyword evidence="3" id="KW-1185">Reference proteome</keyword>
<dbReference type="Gene3D" id="2.40.128.20">
    <property type="match status" value="1"/>
</dbReference>
<dbReference type="EMBL" id="JBHSGS010000046">
    <property type="protein sequence ID" value="MFC4719782.1"/>
    <property type="molecule type" value="Genomic_DNA"/>
</dbReference>
<dbReference type="Proteomes" id="UP001595969">
    <property type="component" value="Unassembled WGS sequence"/>
</dbReference>
<protein>
    <submittedName>
        <fullName evidence="2">DUF1934 domain-containing protein</fullName>
    </submittedName>
</protein>
<dbReference type="RefSeq" id="WP_204653168.1">
    <property type="nucleotide sequence ID" value="NZ_JAFBFD010000006.1"/>
</dbReference>
<dbReference type="InterPro" id="IPR012674">
    <property type="entry name" value="Calycin"/>
</dbReference>
<evidence type="ECO:0000313" key="2">
    <source>
        <dbReference type="EMBL" id="MFC4719782.1"/>
    </source>
</evidence>